<protein>
    <recommendedName>
        <fullName evidence="10">ATP-dependent 6-phosphofructokinase</fullName>
        <shortName evidence="10">ATP-PFK</shortName>
        <shortName evidence="10">Phosphofructokinase</shortName>
        <ecNumber evidence="10">2.7.1.11</ecNumber>
    </recommendedName>
    <alternativeName>
        <fullName evidence="10">Phosphohexokinase</fullName>
    </alternativeName>
</protein>
<feature type="binding site" description="in other chain" evidence="10">
    <location>
        <position position="233"/>
    </location>
    <ligand>
        <name>substrate</name>
        <note>ligand shared between dimeric partners</note>
    </ligand>
</feature>
<feature type="binding site" description="in other chain" evidence="10">
    <location>
        <begin position="180"/>
        <end position="182"/>
    </location>
    <ligand>
        <name>substrate</name>
        <note>ligand shared between dimeric partners</note>
    </ligand>
</feature>
<feature type="binding site" description="in other chain" evidence="10">
    <location>
        <begin position="266"/>
        <end position="269"/>
    </location>
    <ligand>
        <name>substrate</name>
        <note>ligand shared between dimeric partners</note>
    </ligand>
</feature>
<keyword evidence="7 10" id="KW-0418">Kinase</keyword>
<feature type="active site" description="Proton acceptor" evidence="10">
    <location>
        <position position="138"/>
    </location>
</feature>
<dbReference type="PIRSF" id="PIRSF000532">
    <property type="entry name" value="ATP_PFK_prok"/>
    <property type="match status" value="1"/>
</dbReference>
<evidence type="ECO:0000256" key="5">
    <source>
        <dbReference type="ARBA" id="ARBA00022679"/>
    </source>
</evidence>
<dbReference type="Proteomes" id="UP000240621">
    <property type="component" value="Unassembled WGS sequence"/>
</dbReference>
<comment type="caution">
    <text evidence="13">The sequence shown here is derived from an EMBL/GenBank/DDBJ whole genome shotgun (WGS) entry which is preliminary data.</text>
</comment>
<keyword evidence="10" id="KW-0067">ATP-binding</keyword>
<feature type="domain" description="Phosphofructokinase" evidence="11">
    <location>
        <begin position="7"/>
        <end position="292"/>
    </location>
</feature>
<proteinExistence type="inferred from homology"/>
<feature type="site" description="Important for substrate specificity; cannot use PPi as phosphoryl donor" evidence="10">
    <location>
        <position position="115"/>
    </location>
</feature>
<dbReference type="GO" id="GO:0005945">
    <property type="term" value="C:6-phosphofructokinase complex"/>
    <property type="evidence" value="ECO:0007669"/>
    <property type="project" value="TreeGrafter"/>
</dbReference>
<dbReference type="GO" id="GO:0042802">
    <property type="term" value="F:identical protein binding"/>
    <property type="evidence" value="ECO:0007669"/>
    <property type="project" value="TreeGrafter"/>
</dbReference>
<comment type="similarity">
    <text evidence="10">Belongs to the phosphofructokinase type A (PFKA) family. Mixed-substrate PFK group III subfamily.</text>
</comment>
<comment type="subunit">
    <text evidence="10">Homodimer or homotetramer.</text>
</comment>
<evidence type="ECO:0000259" key="11">
    <source>
        <dbReference type="Pfam" id="PF00365"/>
    </source>
</evidence>
<reference evidence="13 14" key="1">
    <citation type="submission" date="2018-03" db="EMBL/GenBank/DDBJ databases">
        <title>Genomic Encyclopedia of Archaeal and Bacterial Type Strains, Phase II (KMG-II): from individual species to whole genera.</title>
        <authorList>
            <person name="Goeker M."/>
        </authorList>
    </citation>
    <scope>NUCLEOTIDE SEQUENCE [LARGE SCALE GENOMIC DNA]</scope>
    <source>
        <strain evidence="13 14">DSM 27267</strain>
    </source>
</reference>
<dbReference type="UniPathway" id="UPA00109">
    <property type="reaction ID" value="UER00182"/>
</dbReference>
<evidence type="ECO:0000313" key="13">
    <source>
        <dbReference type="EMBL" id="PSK85416.1"/>
    </source>
</evidence>
<evidence type="ECO:0000256" key="7">
    <source>
        <dbReference type="ARBA" id="ARBA00022777"/>
    </source>
</evidence>
<keyword evidence="6 10" id="KW-0479">Metal-binding</keyword>
<comment type="pathway">
    <text evidence="3 10">Carbohydrate degradation; glycolysis; D-glyceraldehyde 3-phosphate and glycerone phosphate from D-glucose: step 3/4.</text>
</comment>
<dbReference type="PANTHER" id="PTHR13697">
    <property type="entry name" value="PHOSPHOFRUCTOKINASE"/>
    <property type="match status" value="1"/>
</dbReference>
<evidence type="ECO:0000256" key="1">
    <source>
        <dbReference type="ARBA" id="ARBA00001946"/>
    </source>
</evidence>
<dbReference type="PANTHER" id="PTHR13697:SF52">
    <property type="entry name" value="ATP-DEPENDENT 6-PHOSPHOFRUCTOKINASE 3"/>
    <property type="match status" value="1"/>
</dbReference>
<dbReference type="Proteomes" id="UP000396862">
    <property type="component" value="Unassembled WGS sequence"/>
</dbReference>
<comment type="catalytic activity">
    <reaction evidence="10">
        <text>beta-D-fructose 6-phosphate + ATP = beta-D-fructose 1,6-bisphosphate + ADP + H(+)</text>
        <dbReference type="Rhea" id="RHEA:16109"/>
        <dbReference type="ChEBI" id="CHEBI:15378"/>
        <dbReference type="ChEBI" id="CHEBI:30616"/>
        <dbReference type="ChEBI" id="CHEBI:32966"/>
        <dbReference type="ChEBI" id="CHEBI:57634"/>
        <dbReference type="ChEBI" id="CHEBI:456216"/>
        <dbReference type="EC" id="2.7.1.11"/>
    </reaction>
</comment>
<dbReference type="GO" id="GO:0047334">
    <property type="term" value="F:diphosphate-fructose-6-phosphate 1-phosphotransferase activity"/>
    <property type="evidence" value="ECO:0007669"/>
    <property type="project" value="InterPro"/>
</dbReference>
<dbReference type="AlphaFoldDB" id="A0A2P8CKB8"/>
<comment type="function">
    <text evidence="10">Catalyzes the phosphorylation of D-fructose 6-phosphate to fructose 1,6-bisphosphate by ATP, the first committing step of glycolysis.</text>
</comment>
<dbReference type="GO" id="GO:0030388">
    <property type="term" value="P:fructose 1,6-bisphosphate metabolic process"/>
    <property type="evidence" value="ECO:0007669"/>
    <property type="project" value="TreeGrafter"/>
</dbReference>
<dbReference type="SUPFAM" id="SSF53784">
    <property type="entry name" value="Phosphofructokinase"/>
    <property type="match status" value="1"/>
</dbReference>
<dbReference type="InterPro" id="IPR012829">
    <property type="entry name" value="Phosphofructokinase_III"/>
</dbReference>
<accession>A0A2P8CKB8</accession>
<feature type="binding site" evidence="10">
    <location>
        <position position="260"/>
    </location>
    <ligand>
        <name>substrate</name>
        <note>ligand shared between dimeric partners</note>
    </ligand>
</feature>
<dbReference type="InterPro" id="IPR035966">
    <property type="entry name" value="PKF_sf"/>
</dbReference>
<dbReference type="EMBL" id="PYGC01000001">
    <property type="protein sequence ID" value="PSK85416.1"/>
    <property type="molecule type" value="Genomic_DNA"/>
</dbReference>
<dbReference type="GO" id="GO:0061621">
    <property type="term" value="P:canonical glycolysis"/>
    <property type="evidence" value="ECO:0007669"/>
    <property type="project" value="TreeGrafter"/>
</dbReference>
<evidence type="ECO:0000256" key="4">
    <source>
        <dbReference type="ARBA" id="ARBA00022490"/>
    </source>
</evidence>
<name>A0A2P8CKB8_9BACT</name>
<evidence type="ECO:0000256" key="9">
    <source>
        <dbReference type="ARBA" id="ARBA00023152"/>
    </source>
</evidence>
<comment type="caution">
    <text evidence="10">Lacks conserved residue(s) required for the propagation of feature annotation.</text>
</comment>
<dbReference type="GO" id="GO:0046872">
    <property type="term" value="F:metal ion binding"/>
    <property type="evidence" value="ECO:0007669"/>
    <property type="project" value="UniProtKB-KW"/>
</dbReference>
<keyword evidence="5 10" id="KW-0808">Transferase</keyword>
<organism evidence="13 14">
    <name type="scientific">Prolixibacter denitrificans</name>
    <dbReference type="NCBI Taxonomy" id="1541063"/>
    <lineage>
        <taxon>Bacteria</taxon>
        <taxon>Pseudomonadati</taxon>
        <taxon>Bacteroidota</taxon>
        <taxon>Bacteroidia</taxon>
        <taxon>Marinilabiliales</taxon>
        <taxon>Prolixibacteraceae</taxon>
        <taxon>Prolixibacter</taxon>
    </lineage>
</organism>
<keyword evidence="9 10" id="KW-0324">Glycolysis</keyword>
<evidence type="ECO:0000256" key="2">
    <source>
        <dbReference type="ARBA" id="ARBA00004496"/>
    </source>
</evidence>
<gene>
    <name evidence="10 12" type="primary">pfkA</name>
    <name evidence="13" type="ORF">CLV93_101372</name>
    <name evidence="12" type="ORF">JCM18694_02830</name>
</gene>
<dbReference type="EMBL" id="BLAU01000001">
    <property type="protein sequence ID" value="GET20037.1"/>
    <property type="molecule type" value="Genomic_DNA"/>
</dbReference>
<dbReference type="GO" id="GO:0070095">
    <property type="term" value="F:fructose-6-phosphate binding"/>
    <property type="evidence" value="ECO:0007669"/>
    <property type="project" value="TreeGrafter"/>
</dbReference>
<keyword evidence="8 10" id="KW-0460">Magnesium</keyword>
<dbReference type="InterPro" id="IPR012003">
    <property type="entry name" value="ATP_PFK_prok-type"/>
</dbReference>
<reference evidence="12 15" key="2">
    <citation type="submission" date="2019-10" db="EMBL/GenBank/DDBJ databases">
        <title>Prolixibacter strains distinguished by the presence of nitrate reductase genes were adept at nitrate-dependent anaerobic corrosion of metallic iron and carbon steel.</title>
        <authorList>
            <person name="Iino T."/>
            <person name="Shono N."/>
            <person name="Ito K."/>
            <person name="Nakamura R."/>
            <person name="Sueoka K."/>
            <person name="Harayama S."/>
            <person name="Ohkuma M."/>
        </authorList>
    </citation>
    <scope>NUCLEOTIDE SEQUENCE [LARGE SCALE GENOMIC DNA]</scope>
    <source>
        <strain evidence="12 15">MIC1-1</strain>
    </source>
</reference>
<evidence type="ECO:0000256" key="6">
    <source>
        <dbReference type="ARBA" id="ARBA00022723"/>
    </source>
</evidence>
<evidence type="ECO:0000256" key="8">
    <source>
        <dbReference type="ARBA" id="ARBA00022842"/>
    </source>
</evidence>
<dbReference type="InterPro" id="IPR000023">
    <property type="entry name" value="Phosphofructokinase_dom"/>
</dbReference>
<evidence type="ECO:0000313" key="14">
    <source>
        <dbReference type="Proteomes" id="UP000240621"/>
    </source>
</evidence>
<feature type="binding site" evidence="10">
    <location>
        <begin position="77"/>
        <end position="78"/>
    </location>
    <ligand>
        <name>ATP</name>
        <dbReference type="ChEBI" id="CHEBI:30616"/>
    </ligand>
</feature>
<sequence length="343" mass="36805">MSKKGKKIGILTAGGDCPGLNAAIRGVGKTAIVKHGMEVYGFTAGYSGLINKEYFKLDEPKVSGIITLGGTILGTSREKPYKLEKGEEFNDKPDLIRQTYEELDLDCVVCIGGNGTMKTASMMAKEGLNVIGIPKTIDNDVYGTDVTFGFDSAVGIATEAIDRLHSTANSHQRAMVIEVMGHHAGWIALYAGMAGGGDIILIPEIDYHIGKVCKTIEERFAKGKPYSIVVVAEGIDKPKKISAARYVVENIQTYTGIEARETRLGYIQRGGTPSPMDRILATQYGAFATELIADGAYNNMVAVRNNELAAVPLDEVGGKLRLVDPSDPLILKGRNLGVSFGDE</sequence>
<dbReference type="Pfam" id="PF00365">
    <property type="entry name" value="PFK"/>
    <property type="match status" value="1"/>
</dbReference>
<dbReference type="Gene3D" id="3.40.50.460">
    <property type="entry name" value="Phosphofructokinase domain"/>
    <property type="match status" value="1"/>
</dbReference>
<evidence type="ECO:0000313" key="12">
    <source>
        <dbReference type="EMBL" id="GET20037.1"/>
    </source>
</evidence>
<dbReference type="GO" id="GO:0048029">
    <property type="term" value="F:monosaccharide binding"/>
    <property type="evidence" value="ECO:0007669"/>
    <property type="project" value="TreeGrafter"/>
</dbReference>
<dbReference type="HAMAP" id="MF_01976">
    <property type="entry name" value="Phosphofructokinase_III"/>
    <property type="match status" value="1"/>
</dbReference>
<keyword evidence="4 10" id="KW-0963">Cytoplasm</keyword>
<feature type="binding site" description="in other chain" evidence="10">
    <location>
        <begin position="136"/>
        <end position="138"/>
    </location>
    <ligand>
        <name>substrate</name>
        <note>ligand shared between dimeric partners</note>
    </ligand>
</feature>
<dbReference type="RefSeq" id="WP_106540463.1">
    <property type="nucleotide sequence ID" value="NZ_BLAU01000001.1"/>
</dbReference>
<dbReference type="GO" id="GO:0016208">
    <property type="term" value="F:AMP binding"/>
    <property type="evidence" value="ECO:0007669"/>
    <property type="project" value="TreeGrafter"/>
</dbReference>
<keyword evidence="10" id="KW-0547">Nucleotide-binding</keyword>
<dbReference type="FunFam" id="3.40.50.460:FF:000002">
    <property type="entry name" value="ATP-dependent 6-phosphofructokinase"/>
    <property type="match status" value="1"/>
</dbReference>
<dbReference type="OrthoDB" id="9802503at2"/>
<dbReference type="EC" id="2.7.1.11" evidence="10"/>
<keyword evidence="15" id="KW-1185">Reference proteome</keyword>
<dbReference type="Gene3D" id="3.40.50.450">
    <property type="match status" value="1"/>
</dbReference>
<evidence type="ECO:0000313" key="15">
    <source>
        <dbReference type="Proteomes" id="UP000396862"/>
    </source>
</evidence>
<dbReference type="InterPro" id="IPR022953">
    <property type="entry name" value="ATP_PFK"/>
</dbReference>
<dbReference type="NCBIfam" id="NF002872">
    <property type="entry name" value="PRK03202.1"/>
    <property type="match status" value="1"/>
</dbReference>
<feature type="binding site" evidence="10">
    <location>
        <position position="114"/>
    </location>
    <ligand>
        <name>Mg(2+)</name>
        <dbReference type="ChEBI" id="CHEBI:18420"/>
        <note>catalytic</note>
    </ligand>
</feature>
<comment type="cofactor">
    <cofactor evidence="1 10">
        <name>Mg(2+)</name>
        <dbReference type="ChEBI" id="CHEBI:18420"/>
    </cofactor>
</comment>
<dbReference type="GO" id="GO:0006002">
    <property type="term" value="P:fructose 6-phosphate metabolic process"/>
    <property type="evidence" value="ECO:0007669"/>
    <property type="project" value="InterPro"/>
</dbReference>
<feature type="binding site" evidence="10">
    <location>
        <begin position="113"/>
        <end position="116"/>
    </location>
    <ligand>
        <name>ATP</name>
        <dbReference type="ChEBI" id="CHEBI:30616"/>
    </ligand>
</feature>
<comment type="subcellular location">
    <subcellularLocation>
        <location evidence="2 10">Cytoplasm</location>
    </subcellularLocation>
</comment>
<evidence type="ECO:0000256" key="10">
    <source>
        <dbReference type="HAMAP-Rule" id="MF_01976"/>
    </source>
</evidence>
<dbReference type="PRINTS" id="PR00476">
    <property type="entry name" value="PHFRCTKINASE"/>
</dbReference>
<dbReference type="GO" id="GO:0003872">
    <property type="term" value="F:6-phosphofructokinase activity"/>
    <property type="evidence" value="ECO:0007669"/>
    <property type="project" value="UniProtKB-UniRule"/>
</dbReference>
<feature type="binding site" evidence="10">
    <location>
        <position position="15"/>
    </location>
    <ligand>
        <name>ATP</name>
        <dbReference type="ChEBI" id="CHEBI:30616"/>
    </ligand>
</feature>
<evidence type="ECO:0000256" key="3">
    <source>
        <dbReference type="ARBA" id="ARBA00004679"/>
    </source>
</evidence>
<feature type="binding site" evidence="10">
    <location>
        <position position="173"/>
    </location>
    <ligand>
        <name>substrate</name>
        <note>ligand shared between dimeric partners</note>
    </ligand>
</feature>
<dbReference type="GO" id="GO:0005524">
    <property type="term" value="F:ATP binding"/>
    <property type="evidence" value="ECO:0007669"/>
    <property type="project" value="UniProtKB-KW"/>
</dbReference>